<feature type="compositionally biased region" description="Polar residues" evidence="5">
    <location>
        <begin position="105"/>
        <end position="124"/>
    </location>
</feature>
<dbReference type="GO" id="GO:0042054">
    <property type="term" value="F:histone methyltransferase activity"/>
    <property type="evidence" value="ECO:0007669"/>
    <property type="project" value="InterPro"/>
</dbReference>
<feature type="compositionally biased region" description="Polar residues" evidence="5">
    <location>
        <begin position="65"/>
        <end position="75"/>
    </location>
</feature>
<dbReference type="PANTHER" id="PTHR45660">
    <property type="entry name" value="HISTONE-LYSINE N-METHYLTRANSFERASE SETMAR"/>
    <property type="match status" value="1"/>
</dbReference>
<dbReference type="PANTHER" id="PTHR45660:SF46">
    <property type="entry name" value="HISTONE-LYSINE N-METHYLTRANSFERASE, H3 LYSINE-9 SPECIFIC SUVH6"/>
    <property type="match status" value="1"/>
</dbReference>
<dbReference type="InterPro" id="IPR015947">
    <property type="entry name" value="PUA-like_sf"/>
</dbReference>
<name>A0A9D4Y2D4_PEA</name>
<accession>A0A9D4Y2D4</accession>
<dbReference type="SMART" id="SM00508">
    <property type="entry name" value="PostSET"/>
    <property type="match status" value="1"/>
</dbReference>
<reference evidence="7 8" key="1">
    <citation type="journal article" date="2022" name="Nat. Genet.">
        <title>Improved pea reference genome and pan-genome highlight genomic features and evolutionary characteristics.</title>
        <authorList>
            <person name="Yang T."/>
            <person name="Liu R."/>
            <person name="Luo Y."/>
            <person name="Hu S."/>
            <person name="Wang D."/>
            <person name="Wang C."/>
            <person name="Pandey M.K."/>
            <person name="Ge S."/>
            <person name="Xu Q."/>
            <person name="Li N."/>
            <person name="Li G."/>
            <person name="Huang Y."/>
            <person name="Saxena R.K."/>
            <person name="Ji Y."/>
            <person name="Li M."/>
            <person name="Yan X."/>
            <person name="He Y."/>
            <person name="Liu Y."/>
            <person name="Wang X."/>
            <person name="Xiang C."/>
            <person name="Varshney R.K."/>
            <person name="Ding H."/>
            <person name="Gao S."/>
            <person name="Zong X."/>
        </authorList>
    </citation>
    <scope>NUCLEOTIDE SEQUENCE [LARGE SCALE GENOMIC DNA]</scope>
    <source>
        <strain evidence="7 8">cv. Zhongwan 6</strain>
    </source>
</reference>
<dbReference type="Pfam" id="PF05033">
    <property type="entry name" value="Pre-SET"/>
    <property type="match status" value="1"/>
</dbReference>
<dbReference type="InterPro" id="IPR051357">
    <property type="entry name" value="H3K9_HMTase_SUVAR3-9"/>
</dbReference>
<dbReference type="InterPro" id="IPR007728">
    <property type="entry name" value="Pre-SET_dom"/>
</dbReference>
<dbReference type="GO" id="GO:0005634">
    <property type="term" value="C:nucleus"/>
    <property type="evidence" value="ECO:0007669"/>
    <property type="project" value="InterPro"/>
</dbReference>
<gene>
    <name evidence="7" type="ORF">KIW84_034940</name>
</gene>
<dbReference type="Proteomes" id="UP001058974">
    <property type="component" value="Chromosome 3"/>
</dbReference>
<evidence type="ECO:0000313" key="7">
    <source>
        <dbReference type="EMBL" id="KAI5430548.1"/>
    </source>
</evidence>
<dbReference type="SMART" id="SM00468">
    <property type="entry name" value="PreSET"/>
    <property type="match status" value="1"/>
</dbReference>
<comment type="caution">
    <text evidence="7">The sequence shown here is derived from an EMBL/GenBank/DDBJ whole genome shotgun (WGS) entry which is preliminary data.</text>
</comment>
<dbReference type="GO" id="GO:0008270">
    <property type="term" value="F:zinc ion binding"/>
    <property type="evidence" value="ECO:0007669"/>
    <property type="project" value="InterPro"/>
</dbReference>
<evidence type="ECO:0000313" key="8">
    <source>
        <dbReference type="Proteomes" id="UP001058974"/>
    </source>
</evidence>
<dbReference type="GO" id="GO:0000775">
    <property type="term" value="C:chromosome, centromeric region"/>
    <property type="evidence" value="ECO:0007669"/>
    <property type="project" value="UniProtKB-SubCell"/>
</dbReference>
<evidence type="ECO:0000256" key="4">
    <source>
        <dbReference type="ARBA" id="ARBA00023242"/>
    </source>
</evidence>
<keyword evidence="8" id="KW-1185">Reference proteome</keyword>
<feature type="region of interest" description="Disordered" evidence="5">
    <location>
        <begin position="1"/>
        <end position="75"/>
    </location>
</feature>
<dbReference type="SUPFAM" id="SSF82199">
    <property type="entry name" value="SET domain"/>
    <property type="match status" value="1"/>
</dbReference>
<dbReference type="InterPro" id="IPR003105">
    <property type="entry name" value="SRA_YDG"/>
</dbReference>
<evidence type="ECO:0000256" key="1">
    <source>
        <dbReference type="ARBA" id="ARBA00004584"/>
    </source>
</evidence>
<sequence length="541" mass="61673">MDPSHPMFPKRERDSQYQLSSKRRITQNDELSSFGTSPQHQPIQVTYNCGPSFSKTGLQVKPHGPSSSKTGSQLKPFQVNQNCKASSSKPFKVSNKIISSRNFNTKKTSPKVQRTTEPKNTNSPLFKISNKKDGAKLKHLRRHSDDASSSYIIDKEKQTTTFENQSSLITHRRAKNKVECALKLFQTYVRESNLVGYSIPIEASKFLKRRGMFVHDGKKIIGDVPGIEVGDEFQYFEVLNVVGLHQLVISTGEQGNVINNQNQPRENLALMYSLYAENPVRVIIKLNSKNASGSVNGGEKYCYFGLYKVVRFWQIIGKLGYKFLLVKSPDQKKVACNDMRKRKQILKRENCLNYFEDISHGKEDFHIPMINCVDSEGVPNFRYVTQMVNLERYKPKKYSPLKGNVGCECVGNCSDSDQCSCAMKNRGKFLFNRNGIVEETKKDMIYECGHFCEIIEDEQAVKMIDNYEYLFNIGSTNHKDGVFTIDASKIPHIMLFAAEDIPQKTELTYNYNYKIDQVVDNGVVKKKYCYCGASNCIGRLY</sequence>
<dbReference type="Gene3D" id="2.170.270.10">
    <property type="entry name" value="SET domain"/>
    <property type="match status" value="2"/>
</dbReference>
<comment type="subcellular location">
    <subcellularLocation>
        <location evidence="1">Chromosome</location>
        <location evidence="1">Centromere</location>
    </subcellularLocation>
</comment>
<dbReference type="Gramene" id="Psat03G0494000-T1">
    <property type="protein sequence ID" value="KAI5430548.1"/>
    <property type="gene ID" value="KIW84_034940"/>
</dbReference>
<dbReference type="PROSITE" id="PS50868">
    <property type="entry name" value="POST_SET"/>
    <property type="match status" value="1"/>
</dbReference>
<evidence type="ECO:0000256" key="2">
    <source>
        <dbReference type="ARBA" id="ARBA00022603"/>
    </source>
</evidence>
<keyword evidence="2" id="KW-0489">Methyltransferase</keyword>
<dbReference type="AlphaFoldDB" id="A0A9D4Y2D4"/>
<protein>
    <recommendedName>
        <fullName evidence="6">Post-SET domain-containing protein</fullName>
    </recommendedName>
</protein>
<dbReference type="EMBL" id="JAMSHJ010000003">
    <property type="protein sequence ID" value="KAI5430548.1"/>
    <property type="molecule type" value="Genomic_DNA"/>
</dbReference>
<dbReference type="SUPFAM" id="SSF88697">
    <property type="entry name" value="PUA domain-like"/>
    <property type="match status" value="1"/>
</dbReference>
<organism evidence="7 8">
    <name type="scientific">Pisum sativum</name>
    <name type="common">Garden pea</name>
    <name type="synonym">Lathyrus oleraceus</name>
    <dbReference type="NCBI Taxonomy" id="3888"/>
    <lineage>
        <taxon>Eukaryota</taxon>
        <taxon>Viridiplantae</taxon>
        <taxon>Streptophyta</taxon>
        <taxon>Embryophyta</taxon>
        <taxon>Tracheophyta</taxon>
        <taxon>Spermatophyta</taxon>
        <taxon>Magnoliopsida</taxon>
        <taxon>eudicotyledons</taxon>
        <taxon>Gunneridae</taxon>
        <taxon>Pentapetalae</taxon>
        <taxon>rosids</taxon>
        <taxon>fabids</taxon>
        <taxon>Fabales</taxon>
        <taxon>Fabaceae</taxon>
        <taxon>Papilionoideae</taxon>
        <taxon>50 kb inversion clade</taxon>
        <taxon>NPAAA clade</taxon>
        <taxon>Hologalegina</taxon>
        <taxon>IRL clade</taxon>
        <taxon>Fabeae</taxon>
        <taxon>Lathyrus</taxon>
    </lineage>
</organism>
<dbReference type="InterPro" id="IPR003616">
    <property type="entry name" value="Post-SET_dom"/>
</dbReference>
<dbReference type="InterPro" id="IPR046341">
    <property type="entry name" value="SET_dom_sf"/>
</dbReference>
<dbReference type="GO" id="GO:0032259">
    <property type="term" value="P:methylation"/>
    <property type="evidence" value="ECO:0007669"/>
    <property type="project" value="UniProtKB-KW"/>
</dbReference>
<evidence type="ECO:0000256" key="3">
    <source>
        <dbReference type="ARBA" id="ARBA00022679"/>
    </source>
</evidence>
<keyword evidence="3" id="KW-0808">Transferase</keyword>
<feature type="compositionally biased region" description="Polar residues" evidence="5">
    <location>
        <begin position="28"/>
        <end position="57"/>
    </location>
</feature>
<feature type="domain" description="Post-SET" evidence="6">
    <location>
        <begin position="525"/>
        <end position="541"/>
    </location>
</feature>
<evidence type="ECO:0000259" key="6">
    <source>
        <dbReference type="PROSITE" id="PS50868"/>
    </source>
</evidence>
<proteinExistence type="predicted"/>
<dbReference type="Pfam" id="PF02182">
    <property type="entry name" value="SAD_SRA"/>
    <property type="match status" value="1"/>
</dbReference>
<dbReference type="SMART" id="SM00466">
    <property type="entry name" value="SRA"/>
    <property type="match status" value="1"/>
</dbReference>
<evidence type="ECO:0000256" key="5">
    <source>
        <dbReference type="SAM" id="MobiDB-lite"/>
    </source>
</evidence>
<keyword evidence="4" id="KW-0539">Nucleus</keyword>
<dbReference type="GO" id="GO:0003690">
    <property type="term" value="F:double-stranded DNA binding"/>
    <property type="evidence" value="ECO:0007669"/>
    <property type="project" value="TreeGrafter"/>
</dbReference>
<dbReference type="Gene3D" id="2.30.280.10">
    <property type="entry name" value="SRA-YDG"/>
    <property type="match status" value="1"/>
</dbReference>
<feature type="region of interest" description="Disordered" evidence="5">
    <location>
        <begin position="105"/>
        <end position="125"/>
    </location>
</feature>
<dbReference type="InterPro" id="IPR036987">
    <property type="entry name" value="SRA-YDG_sf"/>
</dbReference>